<dbReference type="Pfam" id="PF13966">
    <property type="entry name" value="zf-RVT"/>
    <property type="match status" value="1"/>
</dbReference>
<reference evidence="2 3" key="1">
    <citation type="journal article" date="2018" name="Mol. Plant">
        <title>The genome of Artemisia annua provides insight into the evolution of Asteraceae family and artemisinin biosynthesis.</title>
        <authorList>
            <person name="Shen Q."/>
            <person name="Zhang L."/>
            <person name="Liao Z."/>
            <person name="Wang S."/>
            <person name="Yan T."/>
            <person name="Shi P."/>
            <person name="Liu M."/>
            <person name="Fu X."/>
            <person name="Pan Q."/>
            <person name="Wang Y."/>
            <person name="Lv Z."/>
            <person name="Lu X."/>
            <person name="Zhang F."/>
            <person name="Jiang W."/>
            <person name="Ma Y."/>
            <person name="Chen M."/>
            <person name="Hao X."/>
            <person name="Li L."/>
            <person name="Tang Y."/>
            <person name="Lv G."/>
            <person name="Zhou Y."/>
            <person name="Sun X."/>
            <person name="Brodelius P.E."/>
            <person name="Rose J.K.C."/>
            <person name="Tang K."/>
        </authorList>
    </citation>
    <scope>NUCLEOTIDE SEQUENCE [LARGE SCALE GENOMIC DNA]</scope>
    <source>
        <strain evidence="3">cv. Huhao1</strain>
        <tissue evidence="2">Leaf</tissue>
    </source>
</reference>
<sequence length="139" mass="15945">MYWKFLQDKIPTRANPSNKGIITESVGCSLCDHHLVDTQHLFFECETAKHILSKALDWWGLIHPLELSIESLWLAARLSRSSEVIFDAIISVVIWAMWAFRNDTIFCNSSKLEIGLINKIQVLAFGWINNMGRKTNIVI</sequence>
<dbReference type="EMBL" id="PKPP01000436">
    <property type="protein sequence ID" value="PWA92798.1"/>
    <property type="molecule type" value="Genomic_DNA"/>
</dbReference>
<accession>A0A2U1Q463</accession>
<dbReference type="Proteomes" id="UP000245207">
    <property type="component" value="Unassembled WGS sequence"/>
</dbReference>
<feature type="domain" description="Reverse transcriptase zinc-binding" evidence="1">
    <location>
        <begin position="2"/>
        <end position="50"/>
    </location>
</feature>
<dbReference type="InterPro" id="IPR026960">
    <property type="entry name" value="RVT-Znf"/>
</dbReference>
<comment type="caution">
    <text evidence="2">The sequence shown here is derived from an EMBL/GenBank/DDBJ whole genome shotgun (WGS) entry which is preliminary data.</text>
</comment>
<gene>
    <name evidence="2" type="ORF">CTI12_AA067100</name>
</gene>
<evidence type="ECO:0000313" key="2">
    <source>
        <dbReference type="EMBL" id="PWA92798.1"/>
    </source>
</evidence>
<keyword evidence="3" id="KW-1185">Reference proteome</keyword>
<dbReference type="AlphaFoldDB" id="A0A2U1Q463"/>
<evidence type="ECO:0000259" key="1">
    <source>
        <dbReference type="Pfam" id="PF13966"/>
    </source>
</evidence>
<dbReference type="OrthoDB" id="1001185at2759"/>
<name>A0A2U1Q463_ARTAN</name>
<organism evidence="2 3">
    <name type="scientific">Artemisia annua</name>
    <name type="common">Sweet wormwood</name>
    <dbReference type="NCBI Taxonomy" id="35608"/>
    <lineage>
        <taxon>Eukaryota</taxon>
        <taxon>Viridiplantae</taxon>
        <taxon>Streptophyta</taxon>
        <taxon>Embryophyta</taxon>
        <taxon>Tracheophyta</taxon>
        <taxon>Spermatophyta</taxon>
        <taxon>Magnoliopsida</taxon>
        <taxon>eudicotyledons</taxon>
        <taxon>Gunneridae</taxon>
        <taxon>Pentapetalae</taxon>
        <taxon>asterids</taxon>
        <taxon>campanulids</taxon>
        <taxon>Asterales</taxon>
        <taxon>Asteraceae</taxon>
        <taxon>Asteroideae</taxon>
        <taxon>Anthemideae</taxon>
        <taxon>Artemisiinae</taxon>
        <taxon>Artemisia</taxon>
    </lineage>
</organism>
<proteinExistence type="predicted"/>
<protein>
    <recommendedName>
        <fullName evidence="1">Reverse transcriptase zinc-binding domain-containing protein</fullName>
    </recommendedName>
</protein>
<evidence type="ECO:0000313" key="3">
    <source>
        <dbReference type="Proteomes" id="UP000245207"/>
    </source>
</evidence>